<comment type="caution">
    <text evidence="2">The sequence shown here is derived from an EMBL/GenBank/DDBJ whole genome shotgun (WGS) entry which is preliminary data.</text>
</comment>
<dbReference type="InterPro" id="IPR021458">
    <property type="entry name" value="Rv0495c"/>
</dbReference>
<evidence type="ECO:0000256" key="1">
    <source>
        <dbReference type="ARBA" id="ARBA00093770"/>
    </source>
</evidence>
<protein>
    <recommendedName>
        <fullName evidence="4">DUF3109 domain-containing protein</fullName>
    </recommendedName>
</protein>
<evidence type="ECO:0008006" key="4">
    <source>
        <dbReference type="Google" id="ProtNLM"/>
    </source>
</evidence>
<dbReference type="EMBL" id="BHZE01000005">
    <property type="protein sequence ID" value="GCD77283.1"/>
    <property type="molecule type" value="Genomic_DNA"/>
</dbReference>
<dbReference type="RefSeq" id="WP_262607401.1">
    <property type="nucleotide sequence ID" value="NZ_BHZE01000005.1"/>
</dbReference>
<evidence type="ECO:0000313" key="2">
    <source>
        <dbReference type="EMBL" id="GCD77283.1"/>
    </source>
</evidence>
<dbReference type="Pfam" id="PF11307">
    <property type="entry name" value="DUF3109"/>
    <property type="match status" value="1"/>
</dbReference>
<gene>
    <name evidence="2" type="ORF">JCM31826_07650</name>
</gene>
<keyword evidence="3" id="KW-1185">Reference proteome</keyword>
<proteinExistence type="inferred from homology"/>
<dbReference type="AlphaFoldDB" id="A0A401XJW4"/>
<name>A0A401XJW4_9FLAO</name>
<accession>A0A401XJW4</accession>
<comment type="similarity">
    <text evidence="1">Belongs to the Rv0495c family.</text>
</comment>
<reference evidence="2 3" key="1">
    <citation type="submission" date="2018-11" db="EMBL/GenBank/DDBJ databases">
        <title>Schleiferia aggregans sp. nov., a moderately thermophilic heterotrophic bacterium isolated from microbial mats at a terrestrial hot spring.</title>
        <authorList>
            <person name="Iino T."/>
            <person name="Ohkuma M."/>
            <person name="Haruta S."/>
        </authorList>
    </citation>
    <scope>NUCLEOTIDE SEQUENCE [LARGE SCALE GENOMIC DNA]</scope>
    <source>
        <strain evidence="2 3">LA</strain>
    </source>
</reference>
<dbReference type="Proteomes" id="UP000286715">
    <property type="component" value="Unassembled WGS sequence"/>
</dbReference>
<organism evidence="2 3">
    <name type="scientific">Thermaurantimonas aggregans</name>
    <dbReference type="NCBI Taxonomy" id="2173829"/>
    <lineage>
        <taxon>Bacteria</taxon>
        <taxon>Pseudomonadati</taxon>
        <taxon>Bacteroidota</taxon>
        <taxon>Flavobacteriia</taxon>
        <taxon>Flavobacteriales</taxon>
        <taxon>Schleiferiaceae</taxon>
        <taxon>Thermaurantimonas</taxon>
    </lineage>
</organism>
<sequence>MFAVEIDGAVVAEDVMAKEFVCNLARCKGACCVHGDAGAPLEEEETRILEKEFENIKPFLRPEGIRAIEEQGTWLKDPRDGDPVTPLVEGKECAYVVFDADGIAKCGIELAWKAGATTFQKPISCHLYPIRITKYKTFEAVNYHRWEICSPACELGAQLKVPVYVFLKSAIIRKYGKEWYQKLDEAAKQLENERF</sequence>
<evidence type="ECO:0000313" key="3">
    <source>
        <dbReference type="Proteomes" id="UP000286715"/>
    </source>
</evidence>